<organism evidence="2 3">
    <name type="scientific">Brevibacillus laterosporus LMG 15441</name>
    <dbReference type="NCBI Taxonomy" id="1042163"/>
    <lineage>
        <taxon>Bacteria</taxon>
        <taxon>Bacillati</taxon>
        <taxon>Bacillota</taxon>
        <taxon>Bacilli</taxon>
        <taxon>Bacillales</taxon>
        <taxon>Paenibacillaceae</taxon>
        <taxon>Brevibacillus</taxon>
    </lineage>
</organism>
<keyword evidence="3" id="KW-1185">Reference proteome</keyword>
<evidence type="ECO:0000313" key="2">
    <source>
        <dbReference type="EMBL" id="AIG26093.1"/>
    </source>
</evidence>
<accession>A0A075R4I6</accession>
<dbReference type="HOGENOM" id="CLU_1567722_0_0_9"/>
<feature type="chain" id="PRO_5001709166" evidence="1">
    <location>
        <begin position="24"/>
        <end position="170"/>
    </location>
</feature>
<proteinExistence type="predicted"/>
<feature type="signal peptide" evidence="1">
    <location>
        <begin position="1"/>
        <end position="23"/>
    </location>
</feature>
<keyword evidence="1" id="KW-0732">Signal</keyword>
<evidence type="ECO:0000313" key="3">
    <source>
        <dbReference type="Proteomes" id="UP000005850"/>
    </source>
</evidence>
<sequence length="170" mass="18869">MKRFFALTSILALSIIGTSPVYADETYVSKLKPDIGATYTYYQDVEDGSPDYLNGYETFSFRHYDTIKRISKDTIEFQRADFTKAKASDDGVSYGIYLVVDSAGGGENTTTYNDIFCDGLTSGNKKFDTGVKLKTTARALAYTESRVFAHANGCGAGDSYFVRNKYVYQP</sequence>
<reference evidence="2 3" key="1">
    <citation type="journal article" date="2011" name="J. Bacteriol.">
        <title>Genome sequence of Brevibacillus laterosporus LMG 15441, a pathogen of invertebrates.</title>
        <authorList>
            <person name="Djukic M."/>
            <person name="Poehlein A."/>
            <person name="Thurmer A."/>
            <person name="Daniel R."/>
        </authorList>
    </citation>
    <scope>NUCLEOTIDE SEQUENCE [LARGE SCALE GENOMIC DNA]</scope>
    <source>
        <strain evidence="2 3">LMG 15441</strain>
    </source>
</reference>
<dbReference type="STRING" id="1042163.BRLA_c017690"/>
<dbReference type="RefSeq" id="WP_003337783.1">
    <property type="nucleotide sequence ID" value="NZ_CP007806.1"/>
</dbReference>
<dbReference type="KEGG" id="blr:BRLA_c017690"/>
<protein>
    <submittedName>
        <fullName evidence="2">Uncharacterized protein</fullName>
    </submittedName>
</protein>
<gene>
    <name evidence="2" type="ORF">BRLA_c017690</name>
</gene>
<dbReference type="AlphaFoldDB" id="A0A075R4I6"/>
<name>A0A075R4I6_BRELA</name>
<evidence type="ECO:0000256" key="1">
    <source>
        <dbReference type="SAM" id="SignalP"/>
    </source>
</evidence>
<dbReference type="EMBL" id="CP007806">
    <property type="protein sequence ID" value="AIG26093.1"/>
    <property type="molecule type" value="Genomic_DNA"/>
</dbReference>
<dbReference type="Proteomes" id="UP000005850">
    <property type="component" value="Chromosome"/>
</dbReference>